<protein>
    <submittedName>
        <fullName evidence="2">ABC transporter substrate-binding protein</fullName>
    </submittedName>
</protein>
<dbReference type="Proteomes" id="UP000298642">
    <property type="component" value="Chromosome"/>
</dbReference>
<keyword evidence="3" id="KW-1185">Reference proteome</keyword>
<dbReference type="InterPro" id="IPR007487">
    <property type="entry name" value="ABC_transpt-TYRBP-like"/>
</dbReference>
<dbReference type="KEGG" id="obj:EIO64_06620"/>
<name>A0A856I4C7_9FIRM</name>
<dbReference type="Pfam" id="PF04392">
    <property type="entry name" value="ABC_sub_bind"/>
    <property type="match status" value="1"/>
</dbReference>
<dbReference type="PROSITE" id="PS51257">
    <property type="entry name" value="PROKAR_LIPOPROTEIN"/>
    <property type="match status" value="1"/>
</dbReference>
<dbReference type="AlphaFoldDB" id="A0A856I4C7"/>
<dbReference type="PANTHER" id="PTHR35271:SF1">
    <property type="entry name" value="ABC TRANSPORTER, SUBSTRATE-BINDING LIPOPROTEIN"/>
    <property type="match status" value="1"/>
</dbReference>
<dbReference type="CDD" id="cd06325">
    <property type="entry name" value="PBP1_ABC_unchar_transporter"/>
    <property type="match status" value="1"/>
</dbReference>
<proteinExistence type="predicted"/>
<dbReference type="InterPro" id="IPR028082">
    <property type="entry name" value="Peripla_BP_I"/>
</dbReference>
<evidence type="ECO:0000313" key="3">
    <source>
        <dbReference type="Proteomes" id="UP000298642"/>
    </source>
</evidence>
<sequence>MNLLKKLAACGLSLTMILSLAACGGTDDTSSGESGGEPVKYLIGISQYGQHGSLDNCREGFLQGLEQAGLVEGTDFEVDYQNANFDDNQATQIGQMFSAEDADLMVGIATNSAIACFNAAEDKDIPVIFTAITDPVGAHLDAGNITGTSDALPVEGQLQLIRALQPDADTIGIVYTTSEANSVYSISVYEELATDYGFTIDAVGVTSQAEVTQAVDTLLSHGVDCLSNLTDNNVVGVLGAILEKTDEAGIPVYGSEVEQVKLGCVGGAGLDYIQLGIQTGLMAAKVLTGEAACEDLPYETIENYGLYINSDAAAELGITIPDDIAQEAQECAE</sequence>
<keyword evidence="1" id="KW-0732">Signal</keyword>
<dbReference type="EMBL" id="CP034413">
    <property type="protein sequence ID" value="QCI60978.2"/>
    <property type="molecule type" value="Genomic_DNA"/>
</dbReference>
<accession>A0A856I4C7</accession>
<evidence type="ECO:0000313" key="2">
    <source>
        <dbReference type="EMBL" id="QCI60978.2"/>
    </source>
</evidence>
<dbReference type="PANTHER" id="PTHR35271">
    <property type="entry name" value="ABC TRANSPORTER, SUBSTRATE-BINDING LIPOPROTEIN-RELATED"/>
    <property type="match status" value="1"/>
</dbReference>
<feature type="signal peptide" evidence="1">
    <location>
        <begin position="1"/>
        <end position="21"/>
    </location>
</feature>
<gene>
    <name evidence="2" type="ORF">EIO64_06620</name>
</gene>
<dbReference type="Gene3D" id="3.40.50.2300">
    <property type="match status" value="2"/>
</dbReference>
<reference evidence="3" key="1">
    <citation type="submission" date="2018-12" db="EMBL/GenBank/DDBJ databases">
        <title>Dusodibacter welbiota gen. nov., sp. nov., isolated from human faeces and emended description of the Oscillibacter genus.</title>
        <authorList>
            <person name="Le Roy T."/>
            <person name="Van der Smissen P."/>
            <person name="Delzenne N."/>
            <person name="Muccioli G."/>
            <person name="Collet J.F."/>
            <person name="Cani P.D."/>
        </authorList>
    </citation>
    <scope>NUCLEOTIDE SEQUENCE [LARGE SCALE GENOMIC DNA]</scope>
    <source>
        <strain evidence="3">J115</strain>
    </source>
</reference>
<dbReference type="SUPFAM" id="SSF53822">
    <property type="entry name" value="Periplasmic binding protein-like I"/>
    <property type="match status" value="1"/>
</dbReference>
<feature type="chain" id="PRO_5032413939" evidence="1">
    <location>
        <begin position="22"/>
        <end position="333"/>
    </location>
</feature>
<organism evidence="2 3">
    <name type="scientific">Dysosmobacter welbionis</name>
    <dbReference type="NCBI Taxonomy" id="2093857"/>
    <lineage>
        <taxon>Bacteria</taxon>
        <taxon>Bacillati</taxon>
        <taxon>Bacillota</taxon>
        <taxon>Clostridia</taxon>
        <taxon>Eubacteriales</taxon>
        <taxon>Oscillospiraceae</taxon>
        <taxon>Dysosmobacter</taxon>
    </lineage>
</organism>
<evidence type="ECO:0000256" key="1">
    <source>
        <dbReference type="SAM" id="SignalP"/>
    </source>
</evidence>